<organism evidence="2 3">
    <name type="scientific">Granulosicoccus antarcticus IMCC3135</name>
    <dbReference type="NCBI Taxonomy" id="1192854"/>
    <lineage>
        <taxon>Bacteria</taxon>
        <taxon>Pseudomonadati</taxon>
        <taxon>Pseudomonadota</taxon>
        <taxon>Gammaproteobacteria</taxon>
        <taxon>Chromatiales</taxon>
        <taxon>Granulosicoccaceae</taxon>
        <taxon>Granulosicoccus</taxon>
    </lineage>
</organism>
<accession>A0A2Z2NJR1</accession>
<proteinExistence type="predicted"/>
<evidence type="ECO:0000313" key="3">
    <source>
        <dbReference type="Proteomes" id="UP000250079"/>
    </source>
</evidence>
<evidence type="ECO:0000256" key="1">
    <source>
        <dbReference type="SAM" id="MobiDB-lite"/>
    </source>
</evidence>
<dbReference type="InterPro" id="IPR008878">
    <property type="entry name" value="Transposase_IS66_Orf2"/>
</dbReference>
<gene>
    <name evidence="2" type="ORF">IMCC3135_00925</name>
</gene>
<dbReference type="AlphaFoldDB" id="A0A2Z2NJR1"/>
<name>A0A2Z2NJR1_9GAMM</name>
<dbReference type="Pfam" id="PF05717">
    <property type="entry name" value="TnpB_IS66"/>
    <property type="match status" value="1"/>
</dbReference>
<evidence type="ECO:0008006" key="4">
    <source>
        <dbReference type="Google" id="ProtNLM"/>
    </source>
</evidence>
<protein>
    <recommendedName>
        <fullName evidence="4">Transposase</fullName>
    </recommendedName>
</protein>
<keyword evidence="3" id="KW-1185">Reference proteome</keyword>
<dbReference type="EMBL" id="CP018632">
    <property type="protein sequence ID" value="ASJ70311.1"/>
    <property type="molecule type" value="Genomic_DNA"/>
</dbReference>
<dbReference type="PANTHER" id="PTHR36455">
    <property type="match status" value="1"/>
</dbReference>
<dbReference type="OrthoDB" id="4956084at2"/>
<dbReference type="Proteomes" id="UP000250079">
    <property type="component" value="Chromosome"/>
</dbReference>
<sequence length="145" mass="15616">MILLTHQSPILLGVAPSDFRKGIDGFVAQCRNTLGQDPTDGTIFVFINRAKTMIRALSYDGTGYWLMTKRLSRGKFTGWPTGHEELSPASARQLRLLLSGEWFSPVAQSTSAPSDCHATPLASSPPSTTLSSNPATSCTPQPPQP</sequence>
<dbReference type="KEGG" id="gai:IMCC3135_00925"/>
<dbReference type="RefSeq" id="WP_088915864.1">
    <property type="nucleotide sequence ID" value="NZ_CP018632.1"/>
</dbReference>
<evidence type="ECO:0000313" key="2">
    <source>
        <dbReference type="EMBL" id="ASJ70311.1"/>
    </source>
</evidence>
<dbReference type="PANTHER" id="PTHR36455:SF1">
    <property type="entry name" value="BLR8292 PROTEIN"/>
    <property type="match status" value="1"/>
</dbReference>
<dbReference type="NCBIfam" id="NF033819">
    <property type="entry name" value="IS66_TnpB"/>
    <property type="match status" value="1"/>
</dbReference>
<feature type="region of interest" description="Disordered" evidence="1">
    <location>
        <begin position="106"/>
        <end position="145"/>
    </location>
</feature>
<reference evidence="2 3" key="1">
    <citation type="submission" date="2016-12" db="EMBL/GenBank/DDBJ databases">
        <authorList>
            <person name="Song W.-J."/>
            <person name="Kurnit D.M."/>
        </authorList>
    </citation>
    <scope>NUCLEOTIDE SEQUENCE [LARGE SCALE GENOMIC DNA]</scope>
    <source>
        <strain evidence="2 3">IMCC3135</strain>
    </source>
</reference>
<feature type="compositionally biased region" description="Low complexity" evidence="1">
    <location>
        <begin position="118"/>
        <end position="137"/>
    </location>
</feature>